<accession>A0A653E947</accession>
<protein>
    <submittedName>
        <fullName evidence="2">Uncharacterized protein</fullName>
    </submittedName>
</protein>
<feature type="compositionally biased region" description="Polar residues" evidence="1">
    <location>
        <begin position="52"/>
        <end position="62"/>
    </location>
</feature>
<dbReference type="EMBL" id="LR215729">
    <property type="protein sequence ID" value="VEV98546.1"/>
    <property type="molecule type" value="Genomic_DNA"/>
</dbReference>
<sequence>MGQASAGSISFRGAITEPTCQANLNDSNIDFDKCPNAAHSAHFELQTLSNVKANTRDTSSPSHPLALQDLQAPSAERTDNGYFSARYKLNLAANSRDAYVVFVNYN</sequence>
<feature type="region of interest" description="Disordered" evidence="1">
    <location>
        <begin position="52"/>
        <end position="71"/>
    </location>
</feature>
<evidence type="ECO:0000256" key="1">
    <source>
        <dbReference type="SAM" id="MobiDB-lite"/>
    </source>
</evidence>
<name>A0A653E947_9PSED</name>
<organism evidence="2">
    <name type="scientific">Pseudomonas marincola</name>
    <dbReference type="NCBI Taxonomy" id="437900"/>
    <lineage>
        <taxon>Bacteria</taxon>
        <taxon>Pseudomonadati</taxon>
        <taxon>Pseudomonadota</taxon>
        <taxon>Gammaproteobacteria</taxon>
        <taxon>Pseudomonadales</taxon>
        <taxon>Pseudomonadaceae</taxon>
        <taxon>Pseudomonas</taxon>
    </lineage>
</organism>
<dbReference type="AlphaFoldDB" id="A0A653E947"/>
<gene>
    <name evidence="2" type="ORF">PMYSY11_3502</name>
</gene>
<reference evidence="2" key="1">
    <citation type="submission" date="2019-02" db="EMBL/GenBank/DDBJ databases">
        <authorList>
            <consortium name="Genoscope - CEA"/>
            <person name="William W."/>
        </authorList>
    </citation>
    <scope>NUCLEOTIDE SEQUENCE [LARGE SCALE GENOMIC DNA]</scope>
    <source>
        <strain evidence="2">YSy11</strain>
    </source>
</reference>
<evidence type="ECO:0000313" key="2">
    <source>
        <dbReference type="EMBL" id="VEV98546.1"/>
    </source>
</evidence>
<proteinExistence type="predicted"/>